<organism evidence="1">
    <name type="scientific">marine sediment metagenome</name>
    <dbReference type="NCBI Taxonomy" id="412755"/>
    <lineage>
        <taxon>unclassified sequences</taxon>
        <taxon>metagenomes</taxon>
        <taxon>ecological metagenomes</taxon>
    </lineage>
</organism>
<name>A0A0F9U9D2_9ZZZZ</name>
<accession>A0A0F9U9D2</accession>
<sequence length="76" mass="8296">MKDFFGIRIREDSSIPEGIAFLSTEPTDAEASVYGVDEAIDGVVVGLELLIRKMALRCVIVHNVGDDNACKDKMPL</sequence>
<proteinExistence type="predicted"/>
<comment type="caution">
    <text evidence="1">The sequence shown here is derived from an EMBL/GenBank/DDBJ whole genome shotgun (WGS) entry which is preliminary data.</text>
</comment>
<evidence type="ECO:0000313" key="1">
    <source>
        <dbReference type="EMBL" id="KKN89800.1"/>
    </source>
</evidence>
<reference evidence="1" key="1">
    <citation type="journal article" date="2015" name="Nature">
        <title>Complex archaea that bridge the gap between prokaryotes and eukaryotes.</title>
        <authorList>
            <person name="Spang A."/>
            <person name="Saw J.H."/>
            <person name="Jorgensen S.L."/>
            <person name="Zaremba-Niedzwiedzka K."/>
            <person name="Martijn J."/>
            <person name="Lind A.E."/>
            <person name="van Eijk R."/>
            <person name="Schleper C."/>
            <person name="Guy L."/>
            <person name="Ettema T.J."/>
        </authorList>
    </citation>
    <scope>NUCLEOTIDE SEQUENCE</scope>
</reference>
<dbReference type="AlphaFoldDB" id="A0A0F9U9D2"/>
<dbReference type="EMBL" id="LAZR01000116">
    <property type="protein sequence ID" value="KKN89800.1"/>
    <property type="molecule type" value="Genomic_DNA"/>
</dbReference>
<protein>
    <submittedName>
        <fullName evidence="1">Uncharacterized protein</fullName>
    </submittedName>
</protein>
<gene>
    <name evidence="1" type="ORF">LCGC14_0236480</name>
</gene>